<dbReference type="Proteomes" id="UP001292079">
    <property type="component" value="Unassembled WGS sequence"/>
</dbReference>
<protein>
    <submittedName>
        <fullName evidence="3">Uncharacterized protein</fullName>
    </submittedName>
</protein>
<dbReference type="EMBL" id="JALJAT010000008">
    <property type="protein sequence ID" value="KAK4467606.1"/>
    <property type="molecule type" value="Genomic_DNA"/>
</dbReference>
<keyword evidence="2" id="KW-0732">Signal</keyword>
<reference evidence="3" key="1">
    <citation type="submission" date="2022-04" db="EMBL/GenBank/DDBJ databases">
        <authorList>
            <person name="Xu L."/>
            <person name="Lv Z."/>
        </authorList>
    </citation>
    <scope>NUCLEOTIDE SEQUENCE</scope>
    <source>
        <strain evidence="3">LV_2022a</strain>
    </source>
</reference>
<organism evidence="3 4">
    <name type="scientific">Schistosoma mekongi</name>
    <name type="common">Parasitic worm</name>
    <dbReference type="NCBI Taxonomy" id="38744"/>
    <lineage>
        <taxon>Eukaryota</taxon>
        <taxon>Metazoa</taxon>
        <taxon>Spiralia</taxon>
        <taxon>Lophotrochozoa</taxon>
        <taxon>Platyhelminthes</taxon>
        <taxon>Trematoda</taxon>
        <taxon>Digenea</taxon>
        <taxon>Strigeidida</taxon>
        <taxon>Schistosomatoidea</taxon>
        <taxon>Schistosomatidae</taxon>
        <taxon>Schistosoma</taxon>
    </lineage>
</organism>
<dbReference type="AlphaFoldDB" id="A0AAE2D1F6"/>
<evidence type="ECO:0000256" key="1">
    <source>
        <dbReference type="SAM" id="Coils"/>
    </source>
</evidence>
<feature type="coiled-coil region" evidence="1">
    <location>
        <begin position="17"/>
        <end position="51"/>
    </location>
</feature>
<feature type="chain" id="PRO_5042255933" evidence="2">
    <location>
        <begin position="23"/>
        <end position="199"/>
    </location>
</feature>
<name>A0AAE2D1F6_SCHME</name>
<reference evidence="3" key="2">
    <citation type="journal article" date="2023" name="Infect Dis Poverty">
        <title>Chromosome-scale genome of the human blood fluke Schistosoma mekongi and its implications for public health.</title>
        <authorList>
            <person name="Zhou M."/>
            <person name="Xu L."/>
            <person name="Xu D."/>
            <person name="Chen W."/>
            <person name="Khan J."/>
            <person name="Hu Y."/>
            <person name="Huang H."/>
            <person name="Wei H."/>
            <person name="Zhang Y."/>
            <person name="Chusongsang P."/>
            <person name="Tanasarnprasert K."/>
            <person name="Hu X."/>
            <person name="Limpanont Y."/>
            <person name="Lv Z."/>
        </authorList>
    </citation>
    <scope>NUCLEOTIDE SEQUENCE</scope>
    <source>
        <strain evidence="3">LV_2022a</strain>
    </source>
</reference>
<accession>A0AAE2D1F6</accession>
<evidence type="ECO:0000256" key="2">
    <source>
        <dbReference type="SAM" id="SignalP"/>
    </source>
</evidence>
<evidence type="ECO:0000313" key="3">
    <source>
        <dbReference type="EMBL" id="KAK4467606.1"/>
    </source>
</evidence>
<sequence length="199" mass="23130">NKVTLLILFYIDVCLMAMQASTQNTKASKHLAELKNEIEETNNSLNEYTNCTEYSQSRLSKLADEAINQLNISNGTMTTFVDCERRASLSYFGYWTLKDLKYKLEDAIRKYGKYNVTLAQLWRERLDGKNRTFIETQSNGTVQNCSELLPRSGYDLEPLEYEISRLEECKSMKNYYLFAYNLVKDLFNVVKRQSKPVTA</sequence>
<proteinExistence type="predicted"/>
<keyword evidence="1" id="KW-0175">Coiled coil</keyword>
<feature type="non-terminal residue" evidence="3">
    <location>
        <position position="1"/>
    </location>
</feature>
<keyword evidence="4" id="KW-1185">Reference proteome</keyword>
<evidence type="ECO:0000313" key="4">
    <source>
        <dbReference type="Proteomes" id="UP001292079"/>
    </source>
</evidence>
<gene>
    <name evidence="3" type="ORF">MN116_000271</name>
</gene>
<comment type="caution">
    <text evidence="3">The sequence shown here is derived from an EMBL/GenBank/DDBJ whole genome shotgun (WGS) entry which is preliminary data.</text>
</comment>
<feature type="signal peptide" evidence="2">
    <location>
        <begin position="1"/>
        <end position="22"/>
    </location>
</feature>